<dbReference type="EC" id="1.2.1.24" evidence="3"/>
<dbReference type="InterPro" id="IPR015590">
    <property type="entry name" value="Aldehyde_DH_dom"/>
</dbReference>
<evidence type="ECO:0000256" key="10">
    <source>
        <dbReference type="PROSITE-ProRule" id="PRU10007"/>
    </source>
</evidence>
<gene>
    <name evidence="13" type="ORF">OGATHE_000202</name>
</gene>
<dbReference type="EMBL" id="JAEUBD010000014">
    <property type="protein sequence ID" value="KAH3678652.1"/>
    <property type="molecule type" value="Genomic_DNA"/>
</dbReference>
<dbReference type="InterPro" id="IPR016160">
    <property type="entry name" value="Ald_DH_CS_CYS"/>
</dbReference>
<evidence type="ECO:0000256" key="9">
    <source>
        <dbReference type="ARBA" id="ARBA00067047"/>
    </source>
</evidence>
<dbReference type="PROSITE" id="PS00070">
    <property type="entry name" value="ALDEHYDE_DEHYDR_CYS"/>
    <property type="match status" value="1"/>
</dbReference>
<proteinExistence type="inferred from homology"/>
<name>A0A9P8PV01_9ASCO</name>
<feature type="active site" evidence="10">
    <location>
        <position position="266"/>
    </location>
</feature>
<comment type="pathway">
    <text evidence="1">Amino-acid degradation; 4-aminobutanoate degradation.</text>
</comment>
<comment type="similarity">
    <text evidence="2 11">Belongs to the aldehyde dehydrogenase family.</text>
</comment>
<accession>A0A9P8PV01</accession>
<keyword evidence="14" id="KW-1185">Reference proteome</keyword>
<keyword evidence="5 11" id="KW-0560">Oxidoreductase</keyword>
<organism evidence="13 14">
    <name type="scientific">Ogataea polymorpha</name>
    <dbReference type="NCBI Taxonomy" id="460523"/>
    <lineage>
        <taxon>Eukaryota</taxon>
        <taxon>Fungi</taxon>
        <taxon>Dikarya</taxon>
        <taxon>Ascomycota</taxon>
        <taxon>Saccharomycotina</taxon>
        <taxon>Pichiomycetes</taxon>
        <taxon>Pichiales</taxon>
        <taxon>Pichiaceae</taxon>
        <taxon>Ogataea</taxon>
    </lineage>
</organism>
<evidence type="ECO:0000313" key="14">
    <source>
        <dbReference type="Proteomes" id="UP000788993"/>
    </source>
</evidence>
<dbReference type="GO" id="GO:0004777">
    <property type="term" value="F:succinate-semialdehyde dehydrogenase (NAD+) activity"/>
    <property type="evidence" value="ECO:0007669"/>
    <property type="project" value="UniProtKB-EC"/>
</dbReference>
<evidence type="ECO:0000256" key="4">
    <source>
        <dbReference type="ARBA" id="ARBA00019842"/>
    </source>
</evidence>
<evidence type="ECO:0000256" key="3">
    <source>
        <dbReference type="ARBA" id="ARBA00013051"/>
    </source>
</evidence>
<dbReference type="Proteomes" id="UP000788993">
    <property type="component" value="Unassembled WGS sequence"/>
</dbReference>
<dbReference type="FunFam" id="3.40.605.10:FF:000005">
    <property type="entry name" value="Succinate-semialdehyde dehydrogenase I"/>
    <property type="match status" value="1"/>
</dbReference>
<dbReference type="InterPro" id="IPR029510">
    <property type="entry name" value="Ald_DH_CS_GLU"/>
</dbReference>
<evidence type="ECO:0000256" key="11">
    <source>
        <dbReference type="RuleBase" id="RU003345"/>
    </source>
</evidence>
<dbReference type="GO" id="GO:0009450">
    <property type="term" value="P:gamma-aminobutyric acid catabolic process"/>
    <property type="evidence" value="ECO:0007669"/>
    <property type="project" value="TreeGrafter"/>
</dbReference>
<sequence length="495" mass="53754">MKPLRFCRQLSGLCARDRLVEPRALINGQFKEFPGFDVVNPANQQVLAQVSDTPLEEVEFAVCVAARAFDDYRTVPVHARARILSNWHHLMLEHEQDLARLVTLENGKPLADSLGEVRYAASFFKWFAEEAVRCYGDTIPSATPSNRMYTQWRPVGPVGIITPWNFPLAMITRKLGAALAAGCTSVIKPAAETPMSAMAMAVLGVEAGVPDGVVNFVPVAHSKTAKVGELFCKSPDLKKVSFTGSTRVGKLLMEQSSSTLKRLSMELGGNAPFVVFEDADLEKAAAGFMSCKFRSSGQTCVCANRIFVHDKVYAEFVDMVADLIDKNTRMGPGIDPSVTHGPLIHENALAKVEALVEDAVKNGAKVVRGGRRRPDLGALFYDLTLLSEVTPNMDIFHTEAFGPVAPVIRFSSEEEVLQQANNTEVGLAAYFYTENNSRAWRVAEKLQAGMVGVNTGLISEAALPFGGVGESGFGREGSKYGLAEYSELQTVVVGI</sequence>
<dbReference type="PANTHER" id="PTHR43353">
    <property type="entry name" value="SUCCINATE-SEMIALDEHYDE DEHYDROGENASE, MITOCHONDRIAL"/>
    <property type="match status" value="1"/>
</dbReference>
<comment type="caution">
    <text evidence="13">The sequence shown here is derived from an EMBL/GenBank/DDBJ whole genome shotgun (WGS) entry which is preliminary data.</text>
</comment>
<dbReference type="Pfam" id="PF00171">
    <property type="entry name" value="Aldedh"/>
    <property type="match status" value="1"/>
</dbReference>
<dbReference type="CDD" id="cd07103">
    <property type="entry name" value="ALDH_F5_SSADH_GabD"/>
    <property type="match status" value="1"/>
</dbReference>
<dbReference type="InterPro" id="IPR016162">
    <property type="entry name" value="Ald_DH_N"/>
</dbReference>
<dbReference type="PROSITE" id="PS00687">
    <property type="entry name" value="ALDEHYDE_DEHYDR_GLU"/>
    <property type="match status" value="1"/>
</dbReference>
<feature type="domain" description="Aldehyde dehydrogenase" evidence="12">
    <location>
        <begin position="36"/>
        <end position="491"/>
    </location>
</feature>
<protein>
    <recommendedName>
        <fullName evidence="4">Succinate-semialdehyde dehydrogenase, mitochondrial</fullName>
        <ecNumber evidence="9">1.2.1.16</ecNumber>
        <ecNumber evidence="3">1.2.1.24</ecNumber>
    </recommendedName>
    <alternativeName>
        <fullName evidence="6">NAD(+)-dependent succinic semialdehyde dehydrogenase</fullName>
    </alternativeName>
</protein>
<dbReference type="AlphaFoldDB" id="A0A9P8PV01"/>
<reference evidence="13" key="2">
    <citation type="submission" date="2021-01" db="EMBL/GenBank/DDBJ databases">
        <authorList>
            <person name="Schikora-Tamarit M.A."/>
        </authorList>
    </citation>
    <scope>NUCLEOTIDE SEQUENCE</scope>
    <source>
        <strain evidence="13">NCAIM Y.01608</strain>
    </source>
</reference>
<evidence type="ECO:0000256" key="6">
    <source>
        <dbReference type="ARBA" id="ARBA00030806"/>
    </source>
</evidence>
<reference evidence="13" key="1">
    <citation type="journal article" date="2021" name="Open Biol.">
        <title>Shared evolutionary footprints suggest mitochondrial oxidative damage underlies multiple complex I losses in fungi.</title>
        <authorList>
            <person name="Schikora-Tamarit M.A."/>
            <person name="Marcet-Houben M."/>
            <person name="Nosek J."/>
            <person name="Gabaldon T."/>
        </authorList>
    </citation>
    <scope>NUCLEOTIDE SEQUENCE</scope>
    <source>
        <strain evidence="13">NCAIM Y.01608</strain>
    </source>
</reference>
<dbReference type="InterPro" id="IPR016163">
    <property type="entry name" value="Ald_DH_C"/>
</dbReference>
<dbReference type="FunFam" id="3.40.309.10:FF:000004">
    <property type="entry name" value="Succinate-semialdehyde dehydrogenase I"/>
    <property type="match status" value="1"/>
</dbReference>
<dbReference type="GO" id="GO:0005737">
    <property type="term" value="C:cytoplasm"/>
    <property type="evidence" value="ECO:0007669"/>
    <property type="project" value="TreeGrafter"/>
</dbReference>
<comment type="catalytic activity">
    <reaction evidence="7">
        <text>succinate semialdehyde + NADP(+) + H2O = succinate + NADPH + 2 H(+)</text>
        <dbReference type="Rhea" id="RHEA:13213"/>
        <dbReference type="ChEBI" id="CHEBI:15377"/>
        <dbReference type="ChEBI" id="CHEBI:15378"/>
        <dbReference type="ChEBI" id="CHEBI:30031"/>
        <dbReference type="ChEBI" id="CHEBI:57706"/>
        <dbReference type="ChEBI" id="CHEBI:57783"/>
        <dbReference type="ChEBI" id="CHEBI:58349"/>
        <dbReference type="EC" id="1.2.1.16"/>
    </reaction>
</comment>
<dbReference type="Gene3D" id="3.40.605.10">
    <property type="entry name" value="Aldehyde Dehydrogenase, Chain A, domain 1"/>
    <property type="match status" value="1"/>
</dbReference>
<evidence type="ECO:0000256" key="7">
    <source>
        <dbReference type="ARBA" id="ARBA00050387"/>
    </source>
</evidence>
<evidence type="ECO:0000256" key="8">
    <source>
        <dbReference type="ARBA" id="ARBA00052698"/>
    </source>
</evidence>
<dbReference type="InterPro" id="IPR016161">
    <property type="entry name" value="Ald_DH/histidinol_DH"/>
</dbReference>
<dbReference type="InterPro" id="IPR050740">
    <property type="entry name" value="Aldehyde_DH_Superfamily"/>
</dbReference>
<evidence type="ECO:0000313" key="13">
    <source>
        <dbReference type="EMBL" id="KAH3678652.1"/>
    </source>
</evidence>
<dbReference type="SUPFAM" id="SSF53720">
    <property type="entry name" value="ALDH-like"/>
    <property type="match status" value="1"/>
</dbReference>
<evidence type="ECO:0000256" key="2">
    <source>
        <dbReference type="ARBA" id="ARBA00009986"/>
    </source>
</evidence>
<dbReference type="Gene3D" id="3.40.309.10">
    <property type="entry name" value="Aldehyde Dehydrogenase, Chain A, domain 2"/>
    <property type="match status" value="1"/>
</dbReference>
<evidence type="ECO:0000256" key="1">
    <source>
        <dbReference type="ARBA" id="ARBA00005176"/>
    </source>
</evidence>
<evidence type="ECO:0000256" key="5">
    <source>
        <dbReference type="ARBA" id="ARBA00023002"/>
    </source>
</evidence>
<comment type="catalytic activity">
    <reaction evidence="8">
        <text>succinate semialdehyde + NAD(+) + H2O = succinate + NADH + 2 H(+)</text>
        <dbReference type="Rhea" id="RHEA:13217"/>
        <dbReference type="ChEBI" id="CHEBI:15377"/>
        <dbReference type="ChEBI" id="CHEBI:15378"/>
        <dbReference type="ChEBI" id="CHEBI:30031"/>
        <dbReference type="ChEBI" id="CHEBI:57540"/>
        <dbReference type="ChEBI" id="CHEBI:57706"/>
        <dbReference type="ChEBI" id="CHEBI:57945"/>
        <dbReference type="EC" id="1.2.1.16"/>
    </reaction>
</comment>
<dbReference type="PANTHER" id="PTHR43353:SF5">
    <property type="entry name" value="SUCCINATE-SEMIALDEHYDE DEHYDROGENASE, MITOCHONDRIAL"/>
    <property type="match status" value="1"/>
</dbReference>
<evidence type="ECO:0000259" key="12">
    <source>
        <dbReference type="Pfam" id="PF00171"/>
    </source>
</evidence>
<dbReference type="EC" id="1.2.1.16" evidence="9"/>